<evidence type="ECO:0000313" key="3">
    <source>
        <dbReference type="Proteomes" id="UP000035762"/>
    </source>
</evidence>
<evidence type="ECO:0000259" key="1">
    <source>
        <dbReference type="Pfam" id="PF08241"/>
    </source>
</evidence>
<dbReference type="InterPro" id="IPR029063">
    <property type="entry name" value="SAM-dependent_MTases_sf"/>
</dbReference>
<dbReference type="PANTHER" id="PTHR42912:SF80">
    <property type="entry name" value="METHYLTRANSFERASE DOMAIN-CONTAINING PROTEIN"/>
    <property type="match status" value="1"/>
</dbReference>
<dbReference type="GO" id="GO:0032259">
    <property type="term" value="P:methylation"/>
    <property type="evidence" value="ECO:0007669"/>
    <property type="project" value="UniProtKB-KW"/>
</dbReference>
<protein>
    <submittedName>
        <fullName evidence="2">Demethylmenaquinone methyltransferase</fullName>
    </submittedName>
</protein>
<dbReference type="InterPro" id="IPR050508">
    <property type="entry name" value="Methyltransf_Superfamily"/>
</dbReference>
<proteinExistence type="predicted"/>
<dbReference type="SUPFAM" id="SSF53335">
    <property type="entry name" value="S-adenosyl-L-methionine-dependent methyltransferases"/>
    <property type="match status" value="1"/>
</dbReference>
<dbReference type="Gene3D" id="3.40.50.150">
    <property type="entry name" value="Vaccinia Virus protein VP39"/>
    <property type="match status" value="1"/>
</dbReference>
<gene>
    <name evidence="2" type="primary">ubiE_1</name>
    <name evidence="2" type="ORF">BN961_00756</name>
</gene>
<name>A0A090MM83_AFIFE</name>
<dbReference type="OrthoDB" id="9777830at2"/>
<comment type="caution">
    <text evidence="2">The sequence shown here is derived from an EMBL/GenBank/DDBJ whole genome shotgun (WGS) entry which is preliminary data.</text>
</comment>
<dbReference type="CDD" id="cd02440">
    <property type="entry name" value="AdoMet_MTases"/>
    <property type="match status" value="1"/>
</dbReference>
<dbReference type="Proteomes" id="UP000035762">
    <property type="component" value="Unassembled WGS sequence"/>
</dbReference>
<keyword evidence="2" id="KW-0808">Transferase</keyword>
<organism evidence="2 3">
    <name type="scientific">Afipia felis</name>
    <name type="common">Cat scratch disease bacillus</name>
    <dbReference type="NCBI Taxonomy" id="1035"/>
    <lineage>
        <taxon>Bacteria</taxon>
        <taxon>Pseudomonadati</taxon>
        <taxon>Pseudomonadota</taxon>
        <taxon>Alphaproteobacteria</taxon>
        <taxon>Hyphomicrobiales</taxon>
        <taxon>Nitrobacteraceae</taxon>
        <taxon>Afipia</taxon>
    </lineage>
</organism>
<keyword evidence="2" id="KW-0489">Methyltransferase</keyword>
<dbReference type="InterPro" id="IPR013216">
    <property type="entry name" value="Methyltransf_11"/>
</dbReference>
<keyword evidence="3" id="KW-1185">Reference proteome</keyword>
<dbReference type="Pfam" id="PF08241">
    <property type="entry name" value="Methyltransf_11"/>
    <property type="match status" value="1"/>
</dbReference>
<dbReference type="AlphaFoldDB" id="A0A090MM83"/>
<dbReference type="EMBL" id="CCAZ020000001">
    <property type="protein sequence ID" value="CEG07367.1"/>
    <property type="molecule type" value="Genomic_DNA"/>
</dbReference>
<accession>A0A090MM83</accession>
<dbReference type="RefSeq" id="WP_048755715.1">
    <property type="nucleotide sequence ID" value="NZ_CCAZ020000001.1"/>
</dbReference>
<feature type="domain" description="Methyltransferase type 11" evidence="1">
    <location>
        <begin position="48"/>
        <end position="144"/>
    </location>
</feature>
<dbReference type="GO" id="GO:0008757">
    <property type="term" value="F:S-adenosylmethionine-dependent methyltransferase activity"/>
    <property type="evidence" value="ECO:0007669"/>
    <property type="project" value="InterPro"/>
</dbReference>
<sequence>MNTDLDRSTVETAYARWAPIYDAVCGPVMVKGRRAAAAAACAIGGKILEVGVGTGLSFDDYNAATEITGIDMSAPMLAKARAKMASGRYPHVRDVLQMDAHNISFPDATFDCVVAQFVITLVANPEQVLSECHRVVKPGGRIILVNHLYSEKGVAAAVERWAAKRTRALGLRPEFPFARLAAWAQNDNATLVERRKVAAFYTLVSFERTGPVAA</sequence>
<dbReference type="STRING" id="1035.BN961_00756"/>
<reference evidence="2 3" key="1">
    <citation type="journal article" date="2014" name="Genome Announc.">
        <title>Genome Sequence of Afipia felis Strain 76713, Isolated in Hospital Water Using an Amoeba Co-Culture Procedure.</title>
        <authorList>
            <person name="Benamar S."/>
            <person name="La Scola B."/>
            <person name="Croce O."/>
        </authorList>
    </citation>
    <scope>NUCLEOTIDE SEQUENCE [LARGE SCALE GENOMIC DNA]</scope>
    <source>
        <strain evidence="2 3">76713</strain>
    </source>
</reference>
<evidence type="ECO:0000313" key="2">
    <source>
        <dbReference type="EMBL" id="CEG07367.1"/>
    </source>
</evidence>
<dbReference type="PANTHER" id="PTHR42912">
    <property type="entry name" value="METHYLTRANSFERASE"/>
    <property type="match status" value="1"/>
</dbReference>